<feature type="chain" id="PRO_5034038614" evidence="1">
    <location>
        <begin position="20"/>
        <end position="431"/>
    </location>
</feature>
<feature type="signal peptide" evidence="1">
    <location>
        <begin position="1"/>
        <end position="19"/>
    </location>
</feature>
<keyword evidence="1" id="KW-0732">Signal</keyword>
<keyword evidence="3" id="KW-1185">Reference proteome</keyword>
<gene>
    <name evidence="2" type="ORF">D9613_003335</name>
</gene>
<dbReference type="AlphaFoldDB" id="A0A8H4QQ88"/>
<dbReference type="EMBL" id="JAACJL010000044">
    <property type="protein sequence ID" value="KAF4614422.1"/>
    <property type="molecule type" value="Genomic_DNA"/>
</dbReference>
<sequence length="431" mass="44761">MLTSLLVVLPVAFSASVVAQSSLSVVCVAGQCLQGLSNITIGSKLLADGAPASVQLLPGQYTSTTNPQLLHLLLTSPSASLSSSPGFNSSSQVTLPLNIDLDPGLSIYSQSLYSGQAAFSPLPSSPIANSSVPLTASSLALSNNVWAAVTSGSNQDRVILWNSVPDVSQLPSGASSSLSLVDLQSAACSPPCSGSGVLLVRPARMVSLDPTASRARQGAPLATKNAELMANAPATLVGSTLVMAQHVLNVHLGSSLLQLEIVKYANSDVRNVRTQPGFVLLVKADSHRTQTTRQSATLYLPGIRMALFAQTAVSALVPNVLSAPHLAVLAPVQLQMTASSAPQDHTALTTITKMNATAAELNVLHVKFLISASRPRLINFNALAAYAGSSFLTANASINAQRAHSSRRKIISPVFHVLRLAELAWAAPIFA</sequence>
<evidence type="ECO:0000313" key="2">
    <source>
        <dbReference type="EMBL" id="KAF4614422.1"/>
    </source>
</evidence>
<protein>
    <submittedName>
        <fullName evidence="2">Uncharacterized protein</fullName>
    </submittedName>
</protein>
<dbReference type="Proteomes" id="UP000521872">
    <property type="component" value="Unassembled WGS sequence"/>
</dbReference>
<evidence type="ECO:0000313" key="3">
    <source>
        <dbReference type="Proteomes" id="UP000521872"/>
    </source>
</evidence>
<accession>A0A8H4QQ88</accession>
<reference evidence="2 3" key="1">
    <citation type="submission" date="2019-12" db="EMBL/GenBank/DDBJ databases">
        <authorList>
            <person name="Floudas D."/>
            <person name="Bentzer J."/>
            <person name="Ahren D."/>
            <person name="Johansson T."/>
            <person name="Persson P."/>
            <person name="Tunlid A."/>
        </authorList>
    </citation>
    <scope>NUCLEOTIDE SEQUENCE [LARGE SCALE GENOMIC DNA]</scope>
    <source>
        <strain evidence="2 3">CBS 102.39</strain>
    </source>
</reference>
<comment type="caution">
    <text evidence="2">The sequence shown here is derived from an EMBL/GenBank/DDBJ whole genome shotgun (WGS) entry which is preliminary data.</text>
</comment>
<name>A0A8H4QQ88_9AGAR</name>
<organism evidence="2 3">
    <name type="scientific">Agrocybe pediades</name>
    <dbReference type="NCBI Taxonomy" id="84607"/>
    <lineage>
        <taxon>Eukaryota</taxon>
        <taxon>Fungi</taxon>
        <taxon>Dikarya</taxon>
        <taxon>Basidiomycota</taxon>
        <taxon>Agaricomycotina</taxon>
        <taxon>Agaricomycetes</taxon>
        <taxon>Agaricomycetidae</taxon>
        <taxon>Agaricales</taxon>
        <taxon>Agaricineae</taxon>
        <taxon>Strophariaceae</taxon>
        <taxon>Agrocybe</taxon>
    </lineage>
</organism>
<proteinExistence type="predicted"/>
<evidence type="ECO:0000256" key="1">
    <source>
        <dbReference type="SAM" id="SignalP"/>
    </source>
</evidence>